<keyword evidence="2" id="KW-1133">Transmembrane helix</keyword>
<dbReference type="Proteomes" id="UP000233551">
    <property type="component" value="Unassembled WGS sequence"/>
</dbReference>
<keyword evidence="2" id="KW-0472">Membrane</keyword>
<keyword evidence="2" id="KW-0812">Transmembrane</keyword>
<keyword evidence="5" id="KW-1185">Reference proteome</keyword>
<feature type="region of interest" description="Disordered" evidence="1">
    <location>
        <begin position="113"/>
        <end position="148"/>
    </location>
</feature>
<feature type="compositionally biased region" description="Low complexity" evidence="1">
    <location>
        <begin position="121"/>
        <end position="141"/>
    </location>
</feature>
<dbReference type="Gene3D" id="2.60.40.420">
    <property type="entry name" value="Cupredoxins - blue copper proteins"/>
    <property type="match status" value="1"/>
</dbReference>
<feature type="domain" description="Phytocyanin" evidence="3">
    <location>
        <begin position="19"/>
        <end position="140"/>
    </location>
</feature>
<reference evidence="4 5" key="1">
    <citation type="submission" date="2017-11" db="EMBL/GenBank/DDBJ databases">
        <title>De-novo sequencing of pomegranate (Punica granatum L.) genome.</title>
        <authorList>
            <person name="Akparov Z."/>
            <person name="Amiraslanov A."/>
            <person name="Hajiyeva S."/>
            <person name="Abbasov M."/>
            <person name="Kaur K."/>
            <person name="Hamwieh A."/>
            <person name="Solovyev V."/>
            <person name="Salamov A."/>
            <person name="Braich B."/>
            <person name="Kosarev P."/>
            <person name="Mahmoud A."/>
            <person name="Hajiyev E."/>
            <person name="Babayeva S."/>
            <person name="Izzatullayeva V."/>
            <person name="Mammadov A."/>
            <person name="Mammadov A."/>
            <person name="Sharifova S."/>
            <person name="Ojaghi J."/>
            <person name="Eynullazada K."/>
            <person name="Bayramov B."/>
            <person name="Abdulazimova A."/>
            <person name="Shahmuradov I."/>
        </authorList>
    </citation>
    <scope>NUCLEOTIDE SEQUENCE [LARGE SCALE GENOMIC DNA]</scope>
    <source>
        <strain evidence="5">cv. AG2017</strain>
        <tissue evidence="4">Leaf</tissue>
    </source>
</reference>
<evidence type="ECO:0000256" key="2">
    <source>
        <dbReference type="SAM" id="Phobius"/>
    </source>
</evidence>
<dbReference type="InterPro" id="IPR003245">
    <property type="entry name" value="Phytocyanin_dom"/>
</dbReference>
<accession>A0A2I0I4P2</accession>
<feature type="transmembrane region" description="Helical" evidence="2">
    <location>
        <begin position="158"/>
        <end position="180"/>
    </location>
</feature>
<gene>
    <name evidence="4" type="ORF">CRG98_040689</name>
</gene>
<dbReference type="PROSITE" id="PS51485">
    <property type="entry name" value="PHYTOCYANIN"/>
    <property type="match status" value="1"/>
</dbReference>
<dbReference type="Pfam" id="PF02298">
    <property type="entry name" value="Cu_bind_like"/>
    <property type="match status" value="1"/>
</dbReference>
<dbReference type="STRING" id="22663.A0A2I0I4P2"/>
<name>A0A2I0I4P2_PUNGR</name>
<proteinExistence type="predicted"/>
<evidence type="ECO:0000313" key="5">
    <source>
        <dbReference type="Proteomes" id="UP000233551"/>
    </source>
</evidence>
<evidence type="ECO:0000256" key="1">
    <source>
        <dbReference type="SAM" id="MobiDB-lite"/>
    </source>
</evidence>
<dbReference type="EMBL" id="PGOL01003966">
    <property type="protein sequence ID" value="PKI38917.1"/>
    <property type="molecule type" value="Genomic_DNA"/>
</dbReference>
<evidence type="ECO:0000313" key="4">
    <source>
        <dbReference type="EMBL" id="PKI38917.1"/>
    </source>
</evidence>
<organism evidence="4 5">
    <name type="scientific">Punica granatum</name>
    <name type="common">Pomegranate</name>
    <dbReference type="NCBI Taxonomy" id="22663"/>
    <lineage>
        <taxon>Eukaryota</taxon>
        <taxon>Viridiplantae</taxon>
        <taxon>Streptophyta</taxon>
        <taxon>Embryophyta</taxon>
        <taxon>Tracheophyta</taxon>
        <taxon>Spermatophyta</taxon>
        <taxon>Magnoliopsida</taxon>
        <taxon>eudicotyledons</taxon>
        <taxon>Gunneridae</taxon>
        <taxon>Pentapetalae</taxon>
        <taxon>rosids</taxon>
        <taxon>malvids</taxon>
        <taxon>Myrtales</taxon>
        <taxon>Lythraceae</taxon>
        <taxon>Punica</taxon>
    </lineage>
</organism>
<dbReference type="AlphaFoldDB" id="A0A2I0I4P2"/>
<sequence length="181" mass="18670">MSTLWSRGPEGGRNGAPPFQIYGGSQGWTVGANYAAWAAGQTFTVGDTLGSVDMFNATCVGGFEQLKFFSYYLSSNTFRYTPEEVSKADYDNCNTASPIKTYNSGDDRVVLSSTGPILSDGSTPPSTSSPTSPSGITGTSPTAPPPPLAAGRNGASGVFCTIINIILGVPLVLATVGASMF</sequence>
<comment type="caution">
    <text evidence="4">The sequence shown here is derived from an EMBL/GenBank/DDBJ whole genome shotgun (WGS) entry which is preliminary data.</text>
</comment>
<evidence type="ECO:0000259" key="3">
    <source>
        <dbReference type="PROSITE" id="PS51485"/>
    </source>
</evidence>
<dbReference type="InterPro" id="IPR008972">
    <property type="entry name" value="Cupredoxin"/>
</dbReference>
<protein>
    <recommendedName>
        <fullName evidence="3">Phytocyanin domain-containing protein</fullName>
    </recommendedName>
</protein>
<dbReference type="SUPFAM" id="SSF49503">
    <property type="entry name" value="Cupredoxins"/>
    <property type="match status" value="1"/>
</dbReference>
<dbReference type="GO" id="GO:0009055">
    <property type="term" value="F:electron transfer activity"/>
    <property type="evidence" value="ECO:0007669"/>
    <property type="project" value="InterPro"/>
</dbReference>